<evidence type="ECO:0000313" key="2">
    <source>
        <dbReference type="EMBL" id="WXB17268.1"/>
    </source>
</evidence>
<evidence type="ECO:0000313" key="3">
    <source>
        <dbReference type="Proteomes" id="UP001370348"/>
    </source>
</evidence>
<reference evidence="2 3" key="1">
    <citation type="submission" date="2021-12" db="EMBL/GenBank/DDBJ databases">
        <title>Discovery of the Pendulisporaceae a myxobacterial family with distinct sporulation behavior and unique specialized metabolism.</title>
        <authorList>
            <person name="Garcia R."/>
            <person name="Popoff A."/>
            <person name="Bader C.D."/>
            <person name="Loehr J."/>
            <person name="Walesch S."/>
            <person name="Walt C."/>
            <person name="Boldt J."/>
            <person name="Bunk B."/>
            <person name="Haeckl F.J.F.P.J."/>
            <person name="Gunesch A.P."/>
            <person name="Birkelbach J."/>
            <person name="Nuebel U."/>
            <person name="Pietschmann T."/>
            <person name="Bach T."/>
            <person name="Mueller R."/>
        </authorList>
    </citation>
    <scope>NUCLEOTIDE SEQUENCE [LARGE SCALE GENOMIC DNA]</scope>
    <source>
        <strain evidence="2 3">MSr11954</strain>
    </source>
</reference>
<sequence length="70" mass="7452">MAMTIDHILAEALALPEGDRAKLVSKLLASLPASPSAAPPRRLSDLAGRGAGIWGDDSTATLDQQRDEWR</sequence>
<feature type="compositionally biased region" description="Low complexity" evidence="1">
    <location>
        <begin position="31"/>
        <end position="41"/>
    </location>
</feature>
<dbReference type="RefSeq" id="WP_394826898.1">
    <property type="nucleotide sequence ID" value="NZ_CP089984.1"/>
</dbReference>
<accession>A0ABZ2M2F6</accession>
<dbReference type="EMBL" id="CP089984">
    <property type="protein sequence ID" value="WXB17268.1"/>
    <property type="molecule type" value="Genomic_DNA"/>
</dbReference>
<feature type="region of interest" description="Disordered" evidence="1">
    <location>
        <begin position="31"/>
        <end position="70"/>
    </location>
</feature>
<evidence type="ECO:0008006" key="4">
    <source>
        <dbReference type="Google" id="ProtNLM"/>
    </source>
</evidence>
<organism evidence="2 3">
    <name type="scientific">Pendulispora albinea</name>
    <dbReference type="NCBI Taxonomy" id="2741071"/>
    <lineage>
        <taxon>Bacteria</taxon>
        <taxon>Pseudomonadati</taxon>
        <taxon>Myxococcota</taxon>
        <taxon>Myxococcia</taxon>
        <taxon>Myxococcales</taxon>
        <taxon>Sorangiineae</taxon>
        <taxon>Pendulisporaceae</taxon>
        <taxon>Pendulispora</taxon>
    </lineage>
</organism>
<keyword evidence="3" id="KW-1185">Reference proteome</keyword>
<dbReference type="Proteomes" id="UP001370348">
    <property type="component" value="Chromosome"/>
</dbReference>
<name>A0ABZ2M2F6_9BACT</name>
<protein>
    <recommendedName>
        <fullName evidence="4">DUF2281 domain-containing protein</fullName>
    </recommendedName>
</protein>
<gene>
    <name evidence="2" type="ORF">LZC94_08290</name>
</gene>
<evidence type="ECO:0000256" key="1">
    <source>
        <dbReference type="SAM" id="MobiDB-lite"/>
    </source>
</evidence>
<proteinExistence type="predicted"/>